<dbReference type="Gene3D" id="3.20.20.140">
    <property type="entry name" value="Metal-dependent hydrolases"/>
    <property type="match status" value="1"/>
</dbReference>
<dbReference type="AlphaFoldDB" id="A0A6C0UE16"/>
<accession>A0A6C0UE16</accession>
<name>A0A6C0UE16_9EURY</name>
<dbReference type="RefSeq" id="WP_163485472.1">
    <property type="nucleotide sequence ID" value="NZ_CP048739.1"/>
</dbReference>
<dbReference type="EMBL" id="CP048739">
    <property type="protein sequence ID" value="QIB73397.1"/>
    <property type="molecule type" value="Genomic_DNA"/>
</dbReference>
<dbReference type="InterPro" id="IPR006680">
    <property type="entry name" value="Amidohydro-rel"/>
</dbReference>
<evidence type="ECO:0000313" key="3">
    <source>
        <dbReference type="Proteomes" id="UP000465846"/>
    </source>
</evidence>
<dbReference type="SUPFAM" id="SSF51556">
    <property type="entry name" value="Metallo-dependent hydrolases"/>
    <property type="match status" value="1"/>
</dbReference>
<protein>
    <submittedName>
        <fullName evidence="2">Amidohydrolase family protein</fullName>
    </submittedName>
</protein>
<organism evidence="2 3">
    <name type="scientific">Halogeometricum borinquense</name>
    <dbReference type="NCBI Taxonomy" id="60847"/>
    <lineage>
        <taxon>Archaea</taxon>
        <taxon>Methanobacteriati</taxon>
        <taxon>Methanobacteriota</taxon>
        <taxon>Stenosarchaea group</taxon>
        <taxon>Halobacteria</taxon>
        <taxon>Halobacteriales</taxon>
        <taxon>Haloferacaceae</taxon>
        <taxon>Halogeometricum</taxon>
    </lineage>
</organism>
<feature type="domain" description="Amidohydrolase-related" evidence="1">
    <location>
        <begin position="121"/>
        <end position="267"/>
    </location>
</feature>
<gene>
    <name evidence="2" type="ORF">G3I44_03325</name>
</gene>
<keyword evidence="2" id="KW-0378">Hydrolase</keyword>
<proteinExistence type="predicted"/>
<dbReference type="GeneID" id="44078400"/>
<reference evidence="2 3" key="1">
    <citation type="submission" date="2020-02" db="EMBL/GenBank/DDBJ databases">
        <title>Whole genome sequence of Halogeometricum borinquense strain wsp4.</title>
        <authorList>
            <person name="Verma D.K."/>
            <person name="Gopal K."/>
            <person name="Prasad E.S."/>
        </authorList>
    </citation>
    <scope>NUCLEOTIDE SEQUENCE [LARGE SCALE GENOMIC DNA]</scope>
    <source>
        <strain evidence="3">wsp4</strain>
    </source>
</reference>
<dbReference type="Pfam" id="PF04909">
    <property type="entry name" value="Amidohydro_2"/>
    <property type="match status" value="1"/>
</dbReference>
<dbReference type="Proteomes" id="UP000465846">
    <property type="component" value="Chromosome"/>
</dbReference>
<evidence type="ECO:0000259" key="1">
    <source>
        <dbReference type="Pfam" id="PF04909"/>
    </source>
</evidence>
<dbReference type="GO" id="GO:0016787">
    <property type="term" value="F:hydrolase activity"/>
    <property type="evidence" value="ECO:0007669"/>
    <property type="project" value="UniProtKB-KW"/>
</dbReference>
<dbReference type="InterPro" id="IPR032466">
    <property type="entry name" value="Metal_Hydrolase"/>
</dbReference>
<evidence type="ECO:0000313" key="2">
    <source>
        <dbReference type="EMBL" id="QIB73397.1"/>
    </source>
</evidence>
<sequence length="276" mass="30632">MLELNHGFRVVDLHARLDPDSEEAVATRGREISAERLERELHQAGVVCAVVSPGRRTEGEGYLRANNAVARMSVDRPFVAFARINGPRDPSGRASARLRNLTTSRDESHADPEDVEQYAYDDRFHGFTLAPAVDGLPDEETLDQLENVGLPTLVHVGEAFTPDDAVETLLDRDFPVIFAGFGGYPLNRDLMHRSIDLLDEHDDLYVDTSYVRFRGVMERALLEHPDRVMFGSGAPEAHPNVGVMELLTLDVSEDAMRRAFSKNAARVVTELGPGEQ</sequence>